<sequence>MIGASRRRIVLAGSSKLGRTGLAPVRTLAEVDLLITGGEADPEIVANLRDDGTPVNLVDWWLVNVRSRGSLPHAVPTCGGRRWSGRSPAWSRG</sequence>
<gene>
    <name evidence="1" type="ORF">SAMN05216276_1006243</name>
</gene>
<proteinExistence type="predicted"/>
<organism evidence="1 2">
    <name type="scientific">Streptosporangium subroseum</name>
    <dbReference type="NCBI Taxonomy" id="106412"/>
    <lineage>
        <taxon>Bacteria</taxon>
        <taxon>Bacillati</taxon>
        <taxon>Actinomycetota</taxon>
        <taxon>Actinomycetes</taxon>
        <taxon>Streptosporangiales</taxon>
        <taxon>Streptosporangiaceae</taxon>
        <taxon>Streptosporangium</taxon>
    </lineage>
</organism>
<protein>
    <submittedName>
        <fullName evidence="1">Uncharacterized protein</fullName>
    </submittedName>
</protein>
<reference evidence="1 2" key="1">
    <citation type="submission" date="2017-06" db="EMBL/GenBank/DDBJ databases">
        <authorList>
            <person name="Kim H.J."/>
            <person name="Triplett B.A."/>
        </authorList>
    </citation>
    <scope>NUCLEOTIDE SEQUENCE [LARGE SCALE GENOMIC DNA]</scope>
    <source>
        <strain evidence="1 2">CGMCC 4.2132</strain>
    </source>
</reference>
<dbReference type="AlphaFoldDB" id="A0A239D415"/>
<accession>A0A239D415</accession>
<evidence type="ECO:0000313" key="1">
    <source>
        <dbReference type="EMBL" id="SNS27027.1"/>
    </source>
</evidence>
<keyword evidence="2" id="KW-1185">Reference proteome</keyword>
<dbReference type="EMBL" id="FZOD01000006">
    <property type="protein sequence ID" value="SNS27027.1"/>
    <property type="molecule type" value="Genomic_DNA"/>
</dbReference>
<name>A0A239D415_9ACTN</name>
<evidence type="ECO:0000313" key="2">
    <source>
        <dbReference type="Proteomes" id="UP000198282"/>
    </source>
</evidence>
<dbReference type="Proteomes" id="UP000198282">
    <property type="component" value="Unassembled WGS sequence"/>
</dbReference>